<accession>A0ABW4YM37</accession>
<reference evidence="9" key="1">
    <citation type="journal article" date="2019" name="Int. J. Syst. Evol. Microbiol.">
        <title>The Global Catalogue of Microorganisms (GCM) 10K type strain sequencing project: providing services to taxonomists for standard genome sequencing and annotation.</title>
        <authorList>
            <consortium name="The Broad Institute Genomics Platform"/>
            <consortium name="The Broad Institute Genome Sequencing Center for Infectious Disease"/>
            <person name="Wu L."/>
            <person name="Ma J."/>
        </authorList>
    </citation>
    <scope>NUCLEOTIDE SEQUENCE [LARGE SCALE GENOMIC DNA]</scope>
    <source>
        <strain evidence="9">GH52</strain>
    </source>
</reference>
<evidence type="ECO:0000313" key="8">
    <source>
        <dbReference type="EMBL" id="MFD2116597.1"/>
    </source>
</evidence>
<dbReference type="RefSeq" id="WP_377772951.1">
    <property type="nucleotide sequence ID" value="NZ_JBHUHO010000031.1"/>
</dbReference>
<proteinExistence type="predicted"/>
<comment type="caution">
    <text evidence="8">The sequence shown here is derived from an EMBL/GenBank/DDBJ whole genome shotgun (WGS) entry which is preliminary data.</text>
</comment>
<evidence type="ECO:0000256" key="3">
    <source>
        <dbReference type="ARBA" id="ARBA00023136"/>
    </source>
</evidence>
<keyword evidence="2 7" id="KW-0732">Signal</keyword>
<keyword evidence="3" id="KW-0472">Membrane</keyword>
<name>A0ABW4YM37_9BACL</name>
<evidence type="ECO:0000256" key="1">
    <source>
        <dbReference type="ARBA" id="ARBA00022475"/>
    </source>
</evidence>
<evidence type="ECO:0000256" key="5">
    <source>
        <dbReference type="ARBA" id="ARBA00023288"/>
    </source>
</evidence>
<keyword evidence="4" id="KW-0564">Palmitate</keyword>
<dbReference type="PROSITE" id="PS51257">
    <property type="entry name" value="PROKAR_LIPOPROTEIN"/>
    <property type="match status" value="1"/>
</dbReference>
<keyword evidence="9" id="KW-1185">Reference proteome</keyword>
<feature type="compositionally biased region" description="Polar residues" evidence="6">
    <location>
        <begin position="47"/>
        <end position="65"/>
    </location>
</feature>
<evidence type="ECO:0000256" key="2">
    <source>
        <dbReference type="ARBA" id="ARBA00022729"/>
    </source>
</evidence>
<protein>
    <submittedName>
        <fullName evidence="8">Extracellular solute-binding protein</fullName>
    </submittedName>
</protein>
<dbReference type="PANTHER" id="PTHR43649">
    <property type="entry name" value="ARABINOSE-BINDING PROTEIN-RELATED"/>
    <property type="match status" value="1"/>
</dbReference>
<dbReference type="EMBL" id="JBHUHO010000031">
    <property type="protein sequence ID" value="MFD2116597.1"/>
    <property type="molecule type" value="Genomic_DNA"/>
</dbReference>
<evidence type="ECO:0000256" key="6">
    <source>
        <dbReference type="SAM" id="MobiDB-lite"/>
    </source>
</evidence>
<gene>
    <name evidence="8" type="ORF">ACFSJH_12770</name>
</gene>
<evidence type="ECO:0000256" key="4">
    <source>
        <dbReference type="ARBA" id="ARBA00023139"/>
    </source>
</evidence>
<evidence type="ECO:0000313" key="9">
    <source>
        <dbReference type="Proteomes" id="UP001597362"/>
    </source>
</evidence>
<feature type="signal peptide" evidence="7">
    <location>
        <begin position="1"/>
        <end position="27"/>
    </location>
</feature>
<dbReference type="Gene3D" id="3.40.190.10">
    <property type="entry name" value="Periplasmic binding protein-like II"/>
    <property type="match status" value="2"/>
</dbReference>
<feature type="region of interest" description="Disordered" evidence="6">
    <location>
        <begin position="33"/>
        <end position="65"/>
    </location>
</feature>
<dbReference type="Pfam" id="PF01547">
    <property type="entry name" value="SBP_bac_1"/>
    <property type="match status" value="1"/>
</dbReference>
<dbReference type="InterPro" id="IPR050490">
    <property type="entry name" value="Bact_solute-bd_prot1"/>
</dbReference>
<keyword evidence="1" id="KW-1003">Cell membrane</keyword>
<organism evidence="8 9">
    <name type="scientific">Paenibacillus yanchengensis</name>
    <dbReference type="NCBI Taxonomy" id="2035833"/>
    <lineage>
        <taxon>Bacteria</taxon>
        <taxon>Bacillati</taxon>
        <taxon>Bacillota</taxon>
        <taxon>Bacilli</taxon>
        <taxon>Bacillales</taxon>
        <taxon>Paenibacillaceae</taxon>
        <taxon>Paenibacillus</taxon>
    </lineage>
</organism>
<dbReference type="Proteomes" id="UP001597362">
    <property type="component" value="Unassembled WGS sequence"/>
</dbReference>
<dbReference type="InterPro" id="IPR006059">
    <property type="entry name" value="SBP"/>
</dbReference>
<feature type="chain" id="PRO_5047502419" evidence="7">
    <location>
        <begin position="28"/>
        <end position="566"/>
    </location>
</feature>
<sequence>MIVNKQRKKNSIIVQLVVLTMLVSLIAACGGNGNNGGKTNTATNATEQPGNSSTVEPGAGSSSGKITDKPITLKWYQVNYAGAELTNMGESAGFKEIERRTGVKIEWQHPPSDDQINLMLASGEYPDVIFWNFGSVNRGLKGLIDDGVAIKLNDLIEQHAPNYKAQLDKYPEIKKMAIMNDGTMPAFYQLDPDPKRLAYSGHYLRKDWLDKLNLTPPTTIDEWYTVLKSFKDGDPNGNGQPDEIPYSIAKVNGGVLGGGTSGITEFAAAWGVLDGFYHHPDTNTLAYGPIEPAFKDFLTTMNQWYAEGLIDSEYASTDGKSRDTKIQGNLLGSTYGFIGSGIGNNTSAARPNNPDFTLLGVTPPVGPAGKPYNYTNDLVQKVGLQGIITKSNPYPVETVKFLDYLYSEEGQEILNWGIEGESYTKVDGKKQFTDNILNNPDGKSPSQAIAHYAFPINGFTKTMEFEPYSQINLVLPEQKQSAENWAKGDTTLNTPVSLEFSSSDSATLTPMMADINTYKTEMILKFIMGVEPIDKFDDFVKRLKQMGIEEALSLYQAAYNDFNARK</sequence>
<keyword evidence="5" id="KW-0449">Lipoprotein</keyword>
<feature type="compositionally biased region" description="Low complexity" evidence="6">
    <location>
        <begin position="37"/>
        <end position="46"/>
    </location>
</feature>
<evidence type="ECO:0000256" key="7">
    <source>
        <dbReference type="SAM" id="SignalP"/>
    </source>
</evidence>
<dbReference type="PANTHER" id="PTHR43649:SF33">
    <property type="entry name" value="POLYGALACTURONAN_RHAMNOGALACTURONAN-BINDING PROTEIN YTCQ"/>
    <property type="match status" value="1"/>
</dbReference>
<dbReference type="SUPFAM" id="SSF53850">
    <property type="entry name" value="Periplasmic binding protein-like II"/>
    <property type="match status" value="1"/>
</dbReference>